<keyword evidence="2" id="KW-1185">Reference proteome</keyword>
<protein>
    <submittedName>
        <fullName evidence="1">Uncharacterized protein</fullName>
    </submittedName>
</protein>
<dbReference type="AlphaFoldDB" id="A0AAV2FTK0"/>
<evidence type="ECO:0000313" key="1">
    <source>
        <dbReference type="EMBL" id="CAL1401259.1"/>
    </source>
</evidence>
<dbReference type="EMBL" id="OZ034820">
    <property type="protein sequence ID" value="CAL1401259.1"/>
    <property type="molecule type" value="Genomic_DNA"/>
</dbReference>
<gene>
    <name evidence="1" type="ORF">LTRI10_LOCUS41326</name>
</gene>
<evidence type="ECO:0000313" key="2">
    <source>
        <dbReference type="Proteomes" id="UP001497516"/>
    </source>
</evidence>
<organism evidence="1 2">
    <name type="scientific">Linum trigynum</name>
    <dbReference type="NCBI Taxonomy" id="586398"/>
    <lineage>
        <taxon>Eukaryota</taxon>
        <taxon>Viridiplantae</taxon>
        <taxon>Streptophyta</taxon>
        <taxon>Embryophyta</taxon>
        <taxon>Tracheophyta</taxon>
        <taxon>Spermatophyta</taxon>
        <taxon>Magnoliopsida</taxon>
        <taxon>eudicotyledons</taxon>
        <taxon>Gunneridae</taxon>
        <taxon>Pentapetalae</taxon>
        <taxon>rosids</taxon>
        <taxon>fabids</taxon>
        <taxon>Malpighiales</taxon>
        <taxon>Linaceae</taxon>
        <taxon>Linum</taxon>
    </lineage>
</organism>
<name>A0AAV2FTK0_9ROSI</name>
<accession>A0AAV2FTK0</accession>
<reference evidence="1 2" key="1">
    <citation type="submission" date="2024-04" db="EMBL/GenBank/DDBJ databases">
        <authorList>
            <person name="Fracassetti M."/>
        </authorList>
    </citation>
    <scope>NUCLEOTIDE SEQUENCE [LARGE SCALE GENOMIC DNA]</scope>
</reference>
<proteinExistence type="predicted"/>
<sequence length="85" mass="10138">MRRNLFLRIRKLLGTPKVYNINANASIRRRSELQCIHANSQSRLPEYEEYLRNNARIRNRSTNSRLQADLIEEICSRFGDEEEDD</sequence>
<dbReference type="Proteomes" id="UP001497516">
    <property type="component" value="Chromosome 7"/>
</dbReference>